<accession>A0ABN6XX50</accession>
<dbReference type="EMBL" id="AP027732">
    <property type="protein sequence ID" value="BDZ47948.1"/>
    <property type="molecule type" value="Genomic_DNA"/>
</dbReference>
<reference evidence="2" key="1">
    <citation type="journal article" date="2019" name="Int. J. Syst. Evol. Microbiol.">
        <title>The Global Catalogue of Microorganisms (GCM) 10K type strain sequencing project: providing services to taxonomists for standard genome sequencing and annotation.</title>
        <authorList>
            <consortium name="The Broad Institute Genomics Platform"/>
            <consortium name="The Broad Institute Genome Sequencing Center for Infectious Disease"/>
            <person name="Wu L."/>
            <person name="Ma J."/>
        </authorList>
    </citation>
    <scope>NUCLEOTIDE SEQUENCE [LARGE SCALE GENOMIC DNA]</scope>
    <source>
        <strain evidence="2">NBRC 108728</strain>
    </source>
</reference>
<dbReference type="InterPro" id="IPR027417">
    <property type="entry name" value="P-loop_NTPase"/>
</dbReference>
<proteinExistence type="predicted"/>
<name>A0ABN6XX50_9MICO</name>
<dbReference type="Proteomes" id="UP001321486">
    <property type="component" value="Chromosome"/>
</dbReference>
<gene>
    <name evidence="1" type="ORF">GCM10025867_01890</name>
</gene>
<protein>
    <recommendedName>
        <fullName evidence="3">ATP-binding protein</fullName>
    </recommendedName>
</protein>
<keyword evidence="2" id="KW-1185">Reference proteome</keyword>
<dbReference type="Pfam" id="PF13238">
    <property type="entry name" value="AAA_18"/>
    <property type="match status" value="1"/>
</dbReference>
<evidence type="ECO:0000313" key="2">
    <source>
        <dbReference type="Proteomes" id="UP001321486"/>
    </source>
</evidence>
<dbReference type="Gene3D" id="3.40.50.300">
    <property type="entry name" value="P-loop containing nucleotide triphosphate hydrolases"/>
    <property type="match status" value="1"/>
</dbReference>
<evidence type="ECO:0000313" key="1">
    <source>
        <dbReference type="EMBL" id="BDZ47948.1"/>
    </source>
</evidence>
<sequence>MVDALLLNGPVGVGKSAAAYELARAAVVPTALIDVDEIRRLWPTPTDDPFTHRVAVQNLRSLVANYRSAGARRFVLAGVVEDAAALEEYRDALGPASLLAVRLTADAATVRRRLEARHVDDASGLAWHVERAAELAAILERAALDDVVLDTTHLDAASVAAAVAPVAGWA</sequence>
<organism evidence="1 2">
    <name type="scientific">Frondihabitans sucicola</name>
    <dbReference type="NCBI Taxonomy" id="1268041"/>
    <lineage>
        <taxon>Bacteria</taxon>
        <taxon>Bacillati</taxon>
        <taxon>Actinomycetota</taxon>
        <taxon>Actinomycetes</taxon>
        <taxon>Micrococcales</taxon>
        <taxon>Microbacteriaceae</taxon>
        <taxon>Frondihabitans</taxon>
    </lineage>
</organism>
<dbReference type="RefSeq" id="WP_286345012.1">
    <property type="nucleotide sequence ID" value="NZ_AP027732.1"/>
</dbReference>
<dbReference type="SUPFAM" id="SSF52540">
    <property type="entry name" value="P-loop containing nucleoside triphosphate hydrolases"/>
    <property type="match status" value="1"/>
</dbReference>
<evidence type="ECO:0008006" key="3">
    <source>
        <dbReference type="Google" id="ProtNLM"/>
    </source>
</evidence>